<evidence type="ECO:0000256" key="1">
    <source>
        <dbReference type="SAM" id="Phobius"/>
    </source>
</evidence>
<keyword evidence="1" id="KW-0812">Transmembrane</keyword>
<sequence>MFKTRLKLKPKSLNNQKGQTFLEFIFVLMLLISISFAYMRGFSFYIGSRWEVMLKIIARPNASTVTIP</sequence>
<keyword evidence="3" id="KW-1185">Reference proteome</keyword>
<organism evidence="2 3">
    <name type="scientific">Bacteriovorax stolpii</name>
    <name type="common">Bdellovibrio stolpii</name>
    <dbReference type="NCBI Taxonomy" id="960"/>
    <lineage>
        <taxon>Bacteria</taxon>
        <taxon>Pseudomonadati</taxon>
        <taxon>Bdellovibrionota</taxon>
        <taxon>Bacteriovoracia</taxon>
        <taxon>Bacteriovoracales</taxon>
        <taxon>Bacteriovoracaceae</taxon>
        <taxon>Bacteriovorax</taxon>
    </lineage>
</organism>
<dbReference type="Proteomes" id="UP000235584">
    <property type="component" value="Chromosome"/>
</dbReference>
<keyword evidence="1" id="KW-0472">Membrane</keyword>
<proteinExistence type="predicted"/>
<evidence type="ECO:0000313" key="2">
    <source>
        <dbReference type="EMBL" id="AUO00117.1"/>
    </source>
</evidence>
<feature type="transmembrane region" description="Helical" evidence="1">
    <location>
        <begin position="21"/>
        <end position="39"/>
    </location>
</feature>
<dbReference type="OrthoDB" id="9910710at2"/>
<protein>
    <submittedName>
        <fullName evidence="2">Uncharacterized protein</fullName>
    </submittedName>
</protein>
<evidence type="ECO:0000313" key="3">
    <source>
        <dbReference type="Proteomes" id="UP000235584"/>
    </source>
</evidence>
<dbReference type="KEGG" id="bsto:C0V70_18795"/>
<name>A0A2K9NX88_BACTC</name>
<keyword evidence="1" id="KW-1133">Transmembrane helix</keyword>
<dbReference type="RefSeq" id="WP_102245404.1">
    <property type="nucleotide sequence ID" value="NZ_CP025704.1"/>
</dbReference>
<reference evidence="2 3" key="1">
    <citation type="submission" date="2018-01" db="EMBL/GenBank/DDBJ databases">
        <title>Complete genome sequence of Bacteriovorax stolpii DSM12778.</title>
        <authorList>
            <person name="Tang B."/>
            <person name="Chang J."/>
        </authorList>
    </citation>
    <scope>NUCLEOTIDE SEQUENCE [LARGE SCALE GENOMIC DNA]</scope>
    <source>
        <strain evidence="2 3">DSM 12778</strain>
    </source>
</reference>
<gene>
    <name evidence="2" type="ORF">C0V70_18795</name>
</gene>
<dbReference type="EMBL" id="CP025704">
    <property type="protein sequence ID" value="AUO00117.1"/>
    <property type="molecule type" value="Genomic_DNA"/>
</dbReference>
<accession>A0A2K9NX88</accession>
<dbReference type="AlphaFoldDB" id="A0A2K9NX88"/>